<evidence type="ECO:0000256" key="15">
    <source>
        <dbReference type="ARBA" id="ARBA00023239"/>
    </source>
</evidence>
<evidence type="ECO:0000256" key="7">
    <source>
        <dbReference type="ARBA" id="ARBA00017684"/>
    </source>
</evidence>
<evidence type="ECO:0000256" key="13">
    <source>
        <dbReference type="ARBA" id="ARBA00023027"/>
    </source>
</evidence>
<evidence type="ECO:0000313" key="21">
    <source>
        <dbReference type="Proteomes" id="UP001344632"/>
    </source>
</evidence>
<comment type="subcellular location">
    <subcellularLocation>
        <location evidence="3 17">Cytoplasm</location>
    </subcellularLocation>
</comment>
<accession>A0ABU6GY14</accession>
<organism evidence="20 21">
    <name type="scientific">Paenibacillus dokdonensis</name>
    <dbReference type="NCBI Taxonomy" id="2567944"/>
    <lineage>
        <taxon>Bacteria</taxon>
        <taxon>Bacillati</taxon>
        <taxon>Bacillota</taxon>
        <taxon>Bacilli</taxon>
        <taxon>Bacillales</taxon>
        <taxon>Paenibacillaceae</taxon>
        <taxon>Paenibacillus</taxon>
    </lineage>
</organism>
<dbReference type="InterPro" id="IPR050071">
    <property type="entry name" value="Dehydroquinate_synthase"/>
</dbReference>
<dbReference type="InterPro" id="IPR030963">
    <property type="entry name" value="DHQ_synth_fam"/>
</dbReference>
<evidence type="ECO:0000256" key="11">
    <source>
        <dbReference type="ARBA" id="ARBA00022741"/>
    </source>
</evidence>
<sequence length="368" mass="39295">MRSVHVELGERSYPIYIGSGLLPQAAAYLIKHGLSVKSPHLVVTDDKVAPYHLETLKSSLQAAGFRLVISIVKSGEGSKSLSVFENVMTDAIQGGLDRNSSVIALGGGVVGDLAGFVAATYMRGISFIQMPTTILAHDSSVGGKVAVNHLLAKNMIGAFHQPEFVLYDLDTLTTLPPREVSAGLAEMVKHGLIKDEAFAYWCKDHAGELLALDLDALGYGLERGVSIKADVVSQDEREGGLRAILNLGHTIGHAIEAVGGYGEFLHGEAISIGMAGSALLAEALGRKKGIYAETIAMLTALNLPVILPEHLDEDDLMEAMMHDKKFKEGTMVFVVPDSIGSVSIVKDIPQQLVRDILKQLRKGGEAHV</sequence>
<evidence type="ECO:0000256" key="14">
    <source>
        <dbReference type="ARBA" id="ARBA00023141"/>
    </source>
</evidence>
<dbReference type="CDD" id="cd08195">
    <property type="entry name" value="DHQS"/>
    <property type="match status" value="1"/>
</dbReference>
<comment type="pathway">
    <text evidence="4 17">Metabolic intermediate biosynthesis; chorismate biosynthesis; chorismate from D-erythrose 4-phosphate and phosphoenolpyruvate: step 2/7.</text>
</comment>
<keyword evidence="16 17" id="KW-0170">Cobalt</keyword>
<dbReference type="InterPro" id="IPR056179">
    <property type="entry name" value="DHQS_C"/>
</dbReference>
<keyword evidence="14 17" id="KW-0057">Aromatic amino acid biosynthesis</keyword>
<dbReference type="Proteomes" id="UP001344632">
    <property type="component" value="Unassembled WGS sequence"/>
</dbReference>
<evidence type="ECO:0000256" key="10">
    <source>
        <dbReference type="ARBA" id="ARBA00022723"/>
    </source>
</evidence>
<feature type="domain" description="3-dehydroquinate synthase C-terminal" evidence="19">
    <location>
        <begin position="183"/>
        <end position="325"/>
    </location>
</feature>
<comment type="cofactor">
    <cofactor evidence="17">
        <name>Co(2+)</name>
        <dbReference type="ChEBI" id="CHEBI:48828"/>
    </cofactor>
    <cofactor evidence="17">
        <name>Zn(2+)</name>
        <dbReference type="ChEBI" id="CHEBI:29105"/>
    </cofactor>
    <text evidence="17">Binds 1 divalent metal cation per subunit. Can use either Co(2+) or Zn(2+).</text>
</comment>
<protein>
    <recommendedName>
        <fullName evidence="7 17">3-dehydroquinate synthase</fullName>
        <shortName evidence="17">DHQS</shortName>
        <ecNumber evidence="6 17">4.2.3.4</ecNumber>
    </recommendedName>
</protein>
<dbReference type="InterPro" id="IPR016037">
    <property type="entry name" value="DHQ_synth_AroB"/>
</dbReference>
<keyword evidence="11 17" id="KW-0547">Nucleotide-binding</keyword>
<dbReference type="Gene3D" id="1.20.1090.10">
    <property type="entry name" value="Dehydroquinate synthase-like - alpha domain"/>
    <property type="match status" value="1"/>
</dbReference>
<proteinExistence type="inferred from homology"/>
<comment type="function">
    <text evidence="17">Catalyzes the conversion of 3-deoxy-D-arabino-heptulosonate 7-phosphate (DAHP) to dehydroquinate (DHQ).</text>
</comment>
<keyword evidence="15 17" id="KW-0456">Lyase</keyword>
<feature type="binding site" evidence="17">
    <location>
        <position position="249"/>
    </location>
    <ligand>
        <name>Zn(2+)</name>
        <dbReference type="ChEBI" id="CHEBI:29105"/>
    </ligand>
</feature>
<feature type="domain" description="3-dehydroquinate synthase N-terminal" evidence="18">
    <location>
        <begin position="71"/>
        <end position="181"/>
    </location>
</feature>
<dbReference type="Gene3D" id="3.40.50.1970">
    <property type="match status" value="1"/>
</dbReference>
<dbReference type="RefSeq" id="WP_326091297.1">
    <property type="nucleotide sequence ID" value="NZ_JARLKZ010000023.1"/>
</dbReference>
<feature type="binding site" evidence="17">
    <location>
        <begin position="171"/>
        <end position="174"/>
    </location>
    <ligand>
        <name>NAD(+)</name>
        <dbReference type="ChEBI" id="CHEBI:57540"/>
    </ligand>
</feature>
<evidence type="ECO:0000256" key="17">
    <source>
        <dbReference type="HAMAP-Rule" id="MF_00110"/>
    </source>
</evidence>
<dbReference type="PANTHER" id="PTHR43622:SF7">
    <property type="entry name" value="3-DEHYDROQUINATE SYNTHASE, CHLOROPLASTIC"/>
    <property type="match status" value="1"/>
</dbReference>
<feature type="binding site" evidence="17">
    <location>
        <position position="186"/>
    </location>
    <ligand>
        <name>Zn(2+)</name>
        <dbReference type="ChEBI" id="CHEBI:29105"/>
    </ligand>
</feature>
<evidence type="ECO:0000256" key="3">
    <source>
        <dbReference type="ARBA" id="ARBA00004496"/>
    </source>
</evidence>
<evidence type="ECO:0000256" key="1">
    <source>
        <dbReference type="ARBA" id="ARBA00001393"/>
    </source>
</evidence>
<dbReference type="NCBIfam" id="TIGR01357">
    <property type="entry name" value="aroB"/>
    <property type="match status" value="1"/>
</dbReference>
<gene>
    <name evidence="17 20" type="primary">aroB</name>
    <name evidence="20" type="ORF">P4H66_26280</name>
</gene>
<dbReference type="GO" id="GO:0003856">
    <property type="term" value="F:3-dehydroquinate synthase activity"/>
    <property type="evidence" value="ECO:0007669"/>
    <property type="project" value="UniProtKB-EC"/>
</dbReference>
<evidence type="ECO:0000256" key="8">
    <source>
        <dbReference type="ARBA" id="ARBA00022490"/>
    </source>
</evidence>
<feature type="binding site" evidence="17">
    <location>
        <begin position="74"/>
        <end position="79"/>
    </location>
    <ligand>
        <name>NAD(+)</name>
        <dbReference type="ChEBI" id="CHEBI:57540"/>
    </ligand>
</feature>
<comment type="caution">
    <text evidence="20">The sequence shown here is derived from an EMBL/GenBank/DDBJ whole genome shotgun (WGS) entry which is preliminary data.</text>
</comment>
<dbReference type="PANTHER" id="PTHR43622">
    <property type="entry name" value="3-DEHYDROQUINATE SYNTHASE"/>
    <property type="match status" value="1"/>
</dbReference>
<comment type="cofactor">
    <cofactor evidence="2 17">
        <name>NAD(+)</name>
        <dbReference type="ChEBI" id="CHEBI:57540"/>
    </cofactor>
</comment>
<evidence type="ECO:0000313" key="20">
    <source>
        <dbReference type="EMBL" id="MEC0243326.1"/>
    </source>
</evidence>
<keyword evidence="10 17" id="KW-0479">Metal-binding</keyword>
<dbReference type="EC" id="4.2.3.4" evidence="6 17"/>
<evidence type="ECO:0000256" key="2">
    <source>
        <dbReference type="ARBA" id="ARBA00001911"/>
    </source>
</evidence>
<evidence type="ECO:0000256" key="6">
    <source>
        <dbReference type="ARBA" id="ARBA00013031"/>
    </source>
</evidence>
<feature type="binding site" evidence="17">
    <location>
        <begin position="108"/>
        <end position="112"/>
    </location>
    <ligand>
        <name>NAD(+)</name>
        <dbReference type="ChEBI" id="CHEBI:57540"/>
    </ligand>
</feature>
<feature type="binding site" evidence="17">
    <location>
        <begin position="132"/>
        <end position="133"/>
    </location>
    <ligand>
        <name>NAD(+)</name>
        <dbReference type="ChEBI" id="CHEBI:57540"/>
    </ligand>
</feature>
<evidence type="ECO:0000256" key="12">
    <source>
        <dbReference type="ARBA" id="ARBA00022833"/>
    </source>
</evidence>
<dbReference type="HAMAP" id="MF_00110">
    <property type="entry name" value="DHQ_synthase"/>
    <property type="match status" value="1"/>
</dbReference>
<keyword evidence="21" id="KW-1185">Reference proteome</keyword>
<dbReference type="Pfam" id="PF24621">
    <property type="entry name" value="DHQS_C"/>
    <property type="match status" value="1"/>
</dbReference>
<feature type="binding site" evidence="17">
    <location>
        <position position="153"/>
    </location>
    <ligand>
        <name>NAD(+)</name>
        <dbReference type="ChEBI" id="CHEBI:57540"/>
    </ligand>
</feature>
<evidence type="ECO:0000259" key="19">
    <source>
        <dbReference type="Pfam" id="PF24621"/>
    </source>
</evidence>
<evidence type="ECO:0000256" key="16">
    <source>
        <dbReference type="ARBA" id="ARBA00023285"/>
    </source>
</evidence>
<dbReference type="PIRSF" id="PIRSF001455">
    <property type="entry name" value="DHQ_synth"/>
    <property type="match status" value="1"/>
</dbReference>
<evidence type="ECO:0000256" key="5">
    <source>
        <dbReference type="ARBA" id="ARBA00005412"/>
    </source>
</evidence>
<evidence type="ECO:0000259" key="18">
    <source>
        <dbReference type="Pfam" id="PF01761"/>
    </source>
</evidence>
<dbReference type="Pfam" id="PF01761">
    <property type="entry name" value="DHQ_synthase"/>
    <property type="match status" value="1"/>
</dbReference>
<evidence type="ECO:0000256" key="9">
    <source>
        <dbReference type="ARBA" id="ARBA00022605"/>
    </source>
</evidence>
<feature type="binding site" evidence="17">
    <location>
        <position position="144"/>
    </location>
    <ligand>
        <name>NAD(+)</name>
        <dbReference type="ChEBI" id="CHEBI:57540"/>
    </ligand>
</feature>
<reference evidence="20 21" key="1">
    <citation type="submission" date="2023-03" db="EMBL/GenBank/DDBJ databases">
        <title>Bacillus Genome Sequencing.</title>
        <authorList>
            <person name="Dunlap C."/>
        </authorList>
    </citation>
    <scope>NUCLEOTIDE SEQUENCE [LARGE SCALE GENOMIC DNA]</scope>
    <source>
        <strain evidence="20 21">BD-525</strain>
    </source>
</reference>
<keyword evidence="9 17" id="KW-0028">Amino-acid biosynthesis</keyword>
<dbReference type="InterPro" id="IPR030960">
    <property type="entry name" value="DHQS/DOIS_N"/>
</dbReference>
<comment type="similarity">
    <text evidence="5 17">Belongs to the sugar phosphate cyclases superfamily. Dehydroquinate synthase family.</text>
</comment>
<keyword evidence="12 17" id="KW-0862">Zinc</keyword>
<comment type="catalytic activity">
    <reaction evidence="1 17">
        <text>7-phospho-2-dehydro-3-deoxy-D-arabino-heptonate = 3-dehydroquinate + phosphate</text>
        <dbReference type="Rhea" id="RHEA:21968"/>
        <dbReference type="ChEBI" id="CHEBI:32364"/>
        <dbReference type="ChEBI" id="CHEBI:43474"/>
        <dbReference type="ChEBI" id="CHEBI:58394"/>
        <dbReference type="EC" id="4.2.3.4"/>
    </reaction>
</comment>
<dbReference type="SUPFAM" id="SSF56796">
    <property type="entry name" value="Dehydroquinate synthase-like"/>
    <property type="match status" value="1"/>
</dbReference>
<feature type="binding site" evidence="17">
    <location>
        <position position="266"/>
    </location>
    <ligand>
        <name>Zn(2+)</name>
        <dbReference type="ChEBI" id="CHEBI:29105"/>
    </ligand>
</feature>
<evidence type="ECO:0000256" key="4">
    <source>
        <dbReference type="ARBA" id="ARBA00004661"/>
    </source>
</evidence>
<keyword evidence="8 17" id="KW-0963">Cytoplasm</keyword>
<keyword evidence="13 17" id="KW-0520">NAD</keyword>
<name>A0ABU6GY14_9BACL</name>
<dbReference type="EMBL" id="JARLKZ010000023">
    <property type="protein sequence ID" value="MEC0243326.1"/>
    <property type="molecule type" value="Genomic_DNA"/>
</dbReference>